<comment type="caution">
    <text evidence="2">The sequence shown here is derived from an EMBL/GenBank/DDBJ whole genome shotgun (WGS) entry which is preliminary data.</text>
</comment>
<feature type="transmembrane region" description="Helical" evidence="1">
    <location>
        <begin position="85"/>
        <end position="105"/>
    </location>
</feature>
<protein>
    <submittedName>
        <fullName evidence="2">Uncharacterized protein</fullName>
    </submittedName>
</protein>
<sequence length="135" mass="15138">MMSPTQISVFCDVLLYFLLAVIIAITFLATTVPGGNPALDLVPPPKSHQRFPSKPLFLSLHDDDSLLRVASRVDSQLPLGSPKNVVFLFLTISLFPSALIWELFFNRTARNFFNVYVHVNPSQKKKTICSIWSSD</sequence>
<feature type="transmembrane region" description="Helical" evidence="1">
    <location>
        <begin position="7"/>
        <end position="29"/>
    </location>
</feature>
<keyword evidence="1" id="KW-0812">Transmembrane</keyword>
<reference evidence="2" key="1">
    <citation type="submission" date="2023-05" db="EMBL/GenBank/DDBJ databases">
        <title>Genome and transcriptome analyses reveal genes involved in the formation of fine ridges on petal epidermal cells in Hibiscus trionum.</title>
        <authorList>
            <person name="Koshimizu S."/>
            <person name="Masuda S."/>
            <person name="Ishii T."/>
            <person name="Shirasu K."/>
            <person name="Hoshino A."/>
            <person name="Arita M."/>
        </authorList>
    </citation>
    <scope>NUCLEOTIDE SEQUENCE</scope>
    <source>
        <strain evidence="2">Hamamatsu line</strain>
    </source>
</reference>
<evidence type="ECO:0000313" key="3">
    <source>
        <dbReference type="Proteomes" id="UP001165190"/>
    </source>
</evidence>
<keyword evidence="1" id="KW-0472">Membrane</keyword>
<dbReference type="AlphaFoldDB" id="A0A9W7HZP0"/>
<proteinExistence type="predicted"/>
<keyword evidence="1" id="KW-1133">Transmembrane helix</keyword>
<dbReference type="EMBL" id="BSYR01000022">
    <property type="protein sequence ID" value="GMI87509.1"/>
    <property type="molecule type" value="Genomic_DNA"/>
</dbReference>
<evidence type="ECO:0000256" key="1">
    <source>
        <dbReference type="SAM" id="Phobius"/>
    </source>
</evidence>
<dbReference type="Proteomes" id="UP001165190">
    <property type="component" value="Unassembled WGS sequence"/>
</dbReference>
<name>A0A9W7HZP0_HIBTR</name>
<gene>
    <name evidence="2" type="ORF">HRI_002420200</name>
</gene>
<organism evidence="2 3">
    <name type="scientific">Hibiscus trionum</name>
    <name type="common">Flower of an hour</name>
    <dbReference type="NCBI Taxonomy" id="183268"/>
    <lineage>
        <taxon>Eukaryota</taxon>
        <taxon>Viridiplantae</taxon>
        <taxon>Streptophyta</taxon>
        <taxon>Embryophyta</taxon>
        <taxon>Tracheophyta</taxon>
        <taxon>Spermatophyta</taxon>
        <taxon>Magnoliopsida</taxon>
        <taxon>eudicotyledons</taxon>
        <taxon>Gunneridae</taxon>
        <taxon>Pentapetalae</taxon>
        <taxon>rosids</taxon>
        <taxon>malvids</taxon>
        <taxon>Malvales</taxon>
        <taxon>Malvaceae</taxon>
        <taxon>Malvoideae</taxon>
        <taxon>Hibiscus</taxon>
    </lineage>
</organism>
<accession>A0A9W7HZP0</accession>
<keyword evidence="3" id="KW-1185">Reference proteome</keyword>
<evidence type="ECO:0000313" key="2">
    <source>
        <dbReference type="EMBL" id="GMI87509.1"/>
    </source>
</evidence>